<evidence type="ECO:0000256" key="6">
    <source>
        <dbReference type="ARBA" id="ARBA00022679"/>
    </source>
</evidence>
<keyword evidence="9 11" id="KW-1133">Transmembrane helix</keyword>
<dbReference type="Pfam" id="PF00512">
    <property type="entry name" value="HisKA"/>
    <property type="match status" value="1"/>
</dbReference>
<dbReference type="SUPFAM" id="SSF55874">
    <property type="entry name" value="ATPase domain of HSP90 chaperone/DNA topoisomerase II/histidine kinase"/>
    <property type="match status" value="1"/>
</dbReference>
<dbReference type="Proteomes" id="UP000006062">
    <property type="component" value="Chromosome"/>
</dbReference>
<dbReference type="STRING" id="765911.Thivi_2110"/>
<dbReference type="EC" id="2.7.13.3" evidence="3"/>
<dbReference type="InterPro" id="IPR003594">
    <property type="entry name" value="HATPase_dom"/>
</dbReference>
<organism evidence="13 14">
    <name type="scientific">Thiocystis violascens (strain ATCC 17096 / DSM 198 / 6111)</name>
    <name type="common">Chromatium violascens</name>
    <dbReference type="NCBI Taxonomy" id="765911"/>
    <lineage>
        <taxon>Bacteria</taxon>
        <taxon>Pseudomonadati</taxon>
        <taxon>Pseudomonadota</taxon>
        <taxon>Gammaproteobacteria</taxon>
        <taxon>Chromatiales</taxon>
        <taxon>Chromatiaceae</taxon>
        <taxon>Thiocystis</taxon>
    </lineage>
</organism>
<dbReference type="Gene3D" id="1.10.287.130">
    <property type="match status" value="1"/>
</dbReference>
<dbReference type="InterPro" id="IPR005467">
    <property type="entry name" value="His_kinase_dom"/>
</dbReference>
<keyword evidence="4" id="KW-1003">Cell membrane</keyword>
<dbReference type="InterPro" id="IPR036097">
    <property type="entry name" value="HisK_dim/P_sf"/>
</dbReference>
<dbReference type="EMBL" id="CP003154">
    <property type="protein sequence ID" value="AFL74063.1"/>
    <property type="molecule type" value="Genomic_DNA"/>
</dbReference>
<proteinExistence type="predicted"/>
<evidence type="ECO:0000256" key="5">
    <source>
        <dbReference type="ARBA" id="ARBA00022553"/>
    </source>
</evidence>
<dbReference type="CDD" id="cd00082">
    <property type="entry name" value="HisKA"/>
    <property type="match status" value="1"/>
</dbReference>
<evidence type="ECO:0000256" key="7">
    <source>
        <dbReference type="ARBA" id="ARBA00022692"/>
    </source>
</evidence>
<dbReference type="GO" id="GO:0005886">
    <property type="term" value="C:plasma membrane"/>
    <property type="evidence" value="ECO:0007669"/>
    <property type="project" value="UniProtKB-SubCell"/>
</dbReference>
<feature type="transmembrane region" description="Helical" evidence="11">
    <location>
        <begin position="149"/>
        <end position="173"/>
    </location>
</feature>
<feature type="transmembrane region" description="Helical" evidence="11">
    <location>
        <begin position="12"/>
        <end position="35"/>
    </location>
</feature>
<sequence length="504" mass="55265">MARRRRVTVVTDAGLLALIHNAALLLSMVLMFEMLARQGWERSGLSIRILVGVLLGAIGMAVMLTRWELLPGLFFDTRSILLATSGLFFGGVPTLVAMTMTGGFRLVQGGVGAGVGIAVILASGLIGLGWRRWLMRRRLSLAELSLREAYVFGLVVHVAMLLLMLILPLPMALEVLARIGLPVLAIYPLATLLLIVLMAGNLRKSQAETSLRTAQAETMRLLAQAETAKRHLQRLIKDERVARWALSESEARYRALNEVLERRVAERTAELESANRDLASFSYSVSHDLRAPLRAINGFARILARRERERLDEESRHYLDNVVEAGQRMETLIEDLLDYSHTGQGAVRAQPVALGPILASLHSTFGERIAAAGAILEIREPLATPLGDATLIGQILNNLVDNALLYRCREGVPRIVLEARRQDDRVVIGVSDNGIGIDPDDTEKIFQVFQRLHSQEDYPGTGIGLAIVTKAAHRMGGEIGLESVPGQGSRFSVSLAACEEDPYN</sequence>
<dbReference type="KEGG" id="tvi:Thivi_2110"/>
<dbReference type="eggNOG" id="COG4251">
    <property type="taxonomic scope" value="Bacteria"/>
</dbReference>
<feature type="transmembrane region" description="Helical" evidence="11">
    <location>
        <begin position="106"/>
        <end position="128"/>
    </location>
</feature>
<feature type="transmembrane region" description="Helical" evidence="11">
    <location>
        <begin position="179"/>
        <end position="202"/>
    </location>
</feature>
<dbReference type="InterPro" id="IPR050351">
    <property type="entry name" value="BphY/WalK/GraS-like"/>
</dbReference>
<dbReference type="AlphaFoldDB" id="I3YAP5"/>
<accession>I3YAP5</accession>
<dbReference type="PRINTS" id="PR00344">
    <property type="entry name" value="BCTRLSENSOR"/>
</dbReference>
<dbReference type="PANTHER" id="PTHR42878">
    <property type="entry name" value="TWO-COMPONENT HISTIDINE KINASE"/>
    <property type="match status" value="1"/>
</dbReference>
<dbReference type="GO" id="GO:0030295">
    <property type="term" value="F:protein kinase activator activity"/>
    <property type="evidence" value="ECO:0007669"/>
    <property type="project" value="TreeGrafter"/>
</dbReference>
<protein>
    <recommendedName>
        <fullName evidence="3">histidine kinase</fullName>
        <ecNumber evidence="3">2.7.13.3</ecNumber>
    </recommendedName>
</protein>
<evidence type="ECO:0000256" key="9">
    <source>
        <dbReference type="ARBA" id="ARBA00022989"/>
    </source>
</evidence>
<keyword evidence="5" id="KW-0597">Phosphoprotein</keyword>
<keyword evidence="6" id="KW-0808">Transferase</keyword>
<dbReference type="InterPro" id="IPR003661">
    <property type="entry name" value="HisK_dim/P_dom"/>
</dbReference>
<dbReference type="GO" id="GO:0007234">
    <property type="term" value="P:osmosensory signaling via phosphorelay pathway"/>
    <property type="evidence" value="ECO:0007669"/>
    <property type="project" value="TreeGrafter"/>
</dbReference>
<dbReference type="PANTHER" id="PTHR42878:SF15">
    <property type="entry name" value="BACTERIOPHYTOCHROME"/>
    <property type="match status" value="1"/>
</dbReference>
<keyword evidence="14" id="KW-1185">Reference proteome</keyword>
<evidence type="ECO:0000256" key="3">
    <source>
        <dbReference type="ARBA" id="ARBA00012438"/>
    </source>
</evidence>
<dbReference type="SUPFAM" id="SSF47384">
    <property type="entry name" value="Homodimeric domain of signal transducing histidine kinase"/>
    <property type="match status" value="1"/>
</dbReference>
<dbReference type="PROSITE" id="PS50109">
    <property type="entry name" value="HIS_KIN"/>
    <property type="match status" value="1"/>
</dbReference>
<keyword evidence="7 11" id="KW-0812">Transmembrane</keyword>
<dbReference type="Pfam" id="PF07694">
    <property type="entry name" value="5TM-5TMR_LYT"/>
    <property type="match status" value="1"/>
</dbReference>
<name>I3YAP5_THIV6</name>
<evidence type="ECO:0000259" key="12">
    <source>
        <dbReference type="PROSITE" id="PS50109"/>
    </source>
</evidence>
<dbReference type="SMART" id="SM00388">
    <property type="entry name" value="HisKA"/>
    <property type="match status" value="1"/>
</dbReference>
<reference evidence="13 14" key="1">
    <citation type="submission" date="2012-06" db="EMBL/GenBank/DDBJ databases">
        <title>Complete sequence of Thiocystis violascens DSM 198.</title>
        <authorList>
            <consortium name="US DOE Joint Genome Institute"/>
            <person name="Lucas S."/>
            <person name="Han J."/>
            <person name="Lapidus A."/>
            <person name="Cheng J.-F."/>
            <person name="Goodwin L."/>
            <person name="Pitluck S."/>
            <person name="Peters L."/>
            <person name="Ovchinnikova G."/>
            <person name="Teshima H."/>
            <person name="Detter J.C."/>
            <person name="Han C."/>
            <person name="Tapia R."/>
            <person name="Land M."/>
            <person name="Hauser L."/>
            <person name="Kyrpides N."/>
            <person name="Ivanova N."/>
            <person name="Pagani I."/>
            <person name="Vogl K."/>
            <person name="Liu Z."/>
            <person name="Frigaard N.-U."/>
            <person name="Bryant D."/>
            <person name="Woyke T."/>
        </authorList>
    </citation>
    <scope>NUCLEOTIDE SEQUENCE [LARGE SCALE GENOMIC DNA]</scope>
    <source>
        <strain evidence="14">ATCC 17096 / DSM 198 / 6111</strain>
    </source>
</reference>
<dbReference type="Pfam" id="PF02518">
    <property type="entry name" value="HATPase_c"/>
    <property type="match status" value="1"/>
</dbReference>
<dbReference type="InterPro" id="IPR011620">
    <property type="entry name" value="Sig_transdc_His_kinase_LytS_TM"/>
</dbReference>
<evidence type="ECO:0000256" key="1">
    <source>
        <dbReference type="ARBA" id="ARBA00000085"/>
    </source>
</evidence>
<evidence type="ECO:0000256" key="8">
    <source>
        <dbReference type="ARBA" id="ARBA00022777"/>
    </source>
</evidence>
<dbReference type="SMART" id="SM00387">
    <property type="entry name" value="HATPase_c"/>
    <property type="match status" value="1"/>
</dbReference>
<dbReference type="GO" id="GO:0000155">
    <property type="term" value="F:phosphorelay sensor kinase activity"/>
    <property type="evidence" value="ECO:0007669"/>
    <property type="project" value="InterPro"/>
</dbReference>
<dbReference type="GO" id="GO:0071555">
    <property type="term" value="P:cell wall organization"/>
    <property type="evidence" value="ECO:0007669"/>
    <property type="project" value="InterPro"/>
</dbReference>
<evidence type="ECO:0000256" key="2">
    <source>
        <dbReference type="ARBA" id="ARBA00004651"/>
    </source>
</evidence>
<gene>
    <name evidence="13" type="ordered locus">Thivi_2110</name>
</gene>
<evidence type="ECO:0000313" key="13">
    <source>
        <dbReference type="EMBL" id="AFL74063.1"/>
    </source>
</evidence>
<feature type="transmembrane region" description="Helical" evidence="11">
    <location>
        <begin position="47"/>
        <end position="67"/>
    </location>
</feature>
<keyword evidence="8 13" id="KW-0418">Kinase</keyword>
<feature type="transmembrane region" description="Helical" evidence="11">
    <location>
        <begin position="79"/>
        <end position="100"/>
    </location>
</feature>
<dbReference type="Gene3D" id="3.30.565.10">
    <property type="entry name" value="Histidine kinase-like ATPase, C-terminal domain"/>
    <property type="match status" value="1"/>
</dbReference>
<feature type="domain" description="Histidine kinase" evidence="12">
    <location>
        <begin position="284"/>
        <end position="499"/>
    </location>
</feature>
<evidence type="ECO:0000256" key="10">
    <source>
        <dbReference type="ARBA" id="ARBA00023136"/>
    </source>
</evidence>
<dbReference type="HOGENOM" id="CLU_000445_114_71_6"/>
<comment type="subcellular location">
    <subcellularLocation>
        <location evidence="2">Cell membrane</location>
        <topology evidence="2">Multi-pass membrane protein</topology>
    </subcellularLocation>
</comment>
<keyword evidence="10 11" id="KW-0472">Membrane</keyword>
<dbReference type="InterPro" id="IPR036890">
    <property type="entry name" value="HATPase_C_sf"/>
</dbReference>
<dbReference type="GO" id="GO:0000156">
    <property type="term" value="F:phosphorelay response regulator activity"/>
    <property type="evidence" value="ECO:0007669"/>
    <property type="project" value="TreeGrafter"/>
</dbReference>
<dbReference type="InterPro" id="IPR004358">
    <property type="entry name" value="Sig_transdc_His_kin-like_C"/>
</dbReference>
<evidence type="ECO:0000313" key="14">
    <source>
        <dbReference type="Proteomes" id="UP000006062"/>
    </source>
</evidence>
<evidence type="ECO:0000256" key="11">
    <source>
        <dbReference type="SAM" id="Phobius"/>
    </source>
</evidence>
<comment type="catalytic activity">
    <reaction evidence="1">
        <text>ATP + protein L-histidine = ADP + protein N-phospho-L-histidine.</text>
        <dbReference type="EC" id="2.7.13.3"/>
    </reaction>
</comment>
<evidence type="ECO:0000256" key="4">
    <source>
        <dbReference type="ARBA" id="ARBA00022475"/>
    </source>
</evidence>
<dbReference type="FunFam" id="1.10.287.130:FF:000070">
    <property type="entry name" value="Histidine kinase sensor protein"/>
    <property type="match status" value="1"/>
</dbReference>